<evidence type="ECO:0000313" key="5">
    <source>
        <dbReference type="Proteomes" id="UP001642483"/>
    </source>
</evidence>
<feature type="transmembrane region" description="Helical" evidence="1">
    <location>
        <begin position="430"/>
        <end position="452"/>
    </location>
</feature>
<feature type="transmembrane region" description="Helical" evidence="1">
    <location>
        <begin position="459"/>
        <end position="477"/>
    </location>
</feature>
<dbReference type="Proteomes" id="UP001642483">
    <property type="component" value="Unassembled WGS sequence"/>
</dbReference>
<keyword evidence="1" id="KW-1133">Transmembrane helix</keyword>
<feature type="transmembrane region" description="Helical" evidence="1">
    <location>
        <begin position="631"/>
        <end position="652"/>
    </location>
</feature>
<dbReference type="SMART" id="SM00703">
    <property type="entry name" value="NRF"/>
    <property type="match status" value="1"/>
</dbReference>
<keyword evidence="1" id="KW-0472">Membrane</keyword>
<feature type="transmembrane region" description="Helical" evidence="1">
    <location>
        <begin position="366"/>
        <end position="384"/>
    </location>
</feature>
<name>A0ABP0G5J6_CLALP</name>
<feature type="transmembrane region" description="Helical" evidence="1">
    <location>
        <begin position="664"/>
        <end position="689"/>
    </location>
</feature>
<dbReference type="Pfam" id="PF20146">
    <property type="entry name" value="NRF"/>
    <property type="match status" value="1"/>
</dbReference>
<feature type="transmembrane region" description="Helical" evidence="1">
    <location>
        <begin position="558"/>
        <end position="578"/>
    </location>
</feature>
<dbReference type="EMBL" id="CAWYQH010000103">
    <property type="protein sequence ID" value="CAK8686758.1"/>
    <property type="molecule type" value="Genomic_DNA"/>
</dbReference>
<keyword evidence="5" id="KW-1185">Reference proteome</keyword>
<feature type="transmembrane region" description="Helical" evidence="1">
    <location>
        <begin position="528"/>
        <end position="546"/>
    </location>
</feature>
<dbReference type="InterPro" id="IPR052728">
    <property type="entry name" value="O2_lipid_transport_reg"/>
</dbReference>
<feature type="chain" id="PRO_5047243945" description="Nose resistant-to-fluoxetine protein N-terminal domain-containing protein" evidence="2">
    <location>
        <begin position="21"/>
        <end position="728"/>
    </location>
</feature>
<reference evidence="4 5" key="1">
    <citation type="submission" date="2024-02" db="EMBL/GenBank/DDBJ databases">
        <authorList>
            <person name="Daric V."/>
            <person name="Darras S."/>
        </authorList>
    </citation>
    <scope>NUCLEOTIDE SEQUENCE [LARGE SCALE GENOMIC DNA]</scope>
</reference>
<feature type="signal peptide" evidence="2">
    <location>
        <begin position="1"/>
        <end position="20"/>
    </location>
</feature>
<accession>A0ABP0G5J6</accession>
<keyword evidence="2" id="KW-0732">Signal</keyword>
<feature type="transmembrane region" description="Helical" evidence="1">
    <location>
        <begin position="598"/>
        <end position="619"/>
    </location>
</feature>
<sequence length="728" mass="82127">MSDILLVSLLLAGYSAFALSQPLTPVHPSDVVRNAVGKIIVAHGDQHEAKLATDVALKVLSADNLDVVGSNCSKSIGQFVKDLQLFKHYTLEVLDSWGKPEAGILQGNVVWSGRQYECKNVQEASFKGQFCGIVFAIPPNIDPLDYLGYQGISMGGCFPDTCSTEDVTLMLNNTFKNLSFPIFGACPDHVQEWEAKDIAALVVCCLILTLVAASTLLDYIWSKETEELTESSDQFHLLHSQHQPKPEPEKVHRVLTSFSLIKNTKKLLDTTQRPTDITCLHGMRFLSMSWVILGHCQLFPMTYCDNPTFVANYYLNSWSFQAIGNAYYSVDTFFYLSGLLVAYLGMRTLKKNGGRINVPLMYLYRYIRLTPPYAFVMFMMVTLYRKMGDGPYWETLWRGLRTPCDKYWWTNLLYINNLYPENSADECFAWGWYLANDTQFYLFVPLFLFVLYRWKALGLGILNFVLIASMSVTGSFSKHTNQQPPAVAYGQLAHIASMFSQSTNPPGSLQAESTPQYSPYMADLYQKPWCRIGAYIVGMITGYILYSNNNKIRMPKWAVFFGWLTAAGACCGVVYGLYPTLSTGGALNTDLAAFYNAVSRPVWCVGMAWVTIACVSGYGGPVNAFLSWKGFIPLSRLTYCCYLLHPLVIWWFLATAETHFHFSIQFMIMIFLACLLFTHLLAYAVAMAIEFPTGELMKMLQERGQRHVRIQLPDEVYTMGKEENDNDS</sequence>
<evidence type="ECO:0000256" key="2">
    <source>
        <dbReference type="SAM" id="SignalP"/>
    </source>
</evidence>
<keyword evidence="1" id="KW-0812">Transmembrane</keyword>
<evidence type="ECO:0000313" key="4">
    <source>
        <dbReference type="EMBL" id="CAK8686758.1"/>
    </source>
</evidence>
<dbReference type="PANTHER" id="PTHR11161:SF0">
    <property type="entry name" value="O-ACYLTRANSFERASE LIKE PROTEIN"/>
    <property type="match status" value="1"/>
</dbReference>
<dbReference type="Pfam" id="PF01757">
    <property type="entry name" value="Acyl_transf_3"/>
    <property type="match status" value="1"/>
</dbReference>
<comment type="caution">
    <text evidence="4">The sequence shown here is derived from an EMBL/GenBank/DDBJ whole genome shotgun (WGS) entry which is preliminary data.</text>
</comment>
<protein>
    <recommendedName>
        <fullName evidence="3">Nose resistant-to-fluoxetine protein N-terminal domain-containing protein</fullName>
    </recommendedName>
</protein>
<proteinExistence type="predicted"/>
<evidence type="ECO:0000259" key="3">
    <source>
        <dbReference type="SMART" id="SM00703"/>
    </source>
</evidence>
<feature type="transmembrane region" description="Helical" evidence="1">
    <location>
        <begin position="323"/>
        <end position="345"/>
    </location>
</feature>
<organism evidence="4 5">
    <name type="scientific">Clavelina lepadiformis</name>
    <name type="common">Light-bulb sea squirt</name>
    <name type="synonym">Ascidia lepadiformis</name>
    <dbReference type="NCBI Taxonomy" id="159417"/>
    <lineage>
        <taxon>Eukaryota</taxon>
        <taxon>Metazoa</taxon>
        <taxon>Chordata</taxon>
        <taxon>Tunicata</taxon>
        <taxon>Ascidiacea</taxon>
        <taxon>Aplousobranchia</taxon>
        <taxon>Clavelinidae</taxon>
        <taxon>Clavelina</taxon>
    </lineage>
</organism>
<dbReference type="InterPro" id="IPR006621">
    <property type="entry name" value="Nose-resist-to-fluoxetine_N"/>
</dbReference>
<gene>
    <name evidence="4" type="ORF">CVLEPA_LOCUS18682</name>
</gene>
<evidence type="ECO:0000256" key="1">
    <source>
        <dbReference type="SAM" id="Phobius"/>
    </source>
</evidence>
<dbReference type="PANTHER" id="PTHR11161">
    <property type="entry name" value="O-ACYLTRANSFERASE"/>
    <property type="match status" value="1"/>
</dbReference>
<feature type="domain" description="Nose resistant-to-fluoxetine protein N-terminal" evidence="3">
    <location>
        <begin position="69"/>
        <end position="192"/>
    </location>
</feature>
<dbReference type="InterPro" id="IPR002656">
    <property type="entry name" value="Acyl_transf_3_dom"/>
</dbReference>